<gene>
    <name evidence="3" type="ORF">Taro_056692</name>
</gene>
<proteinExistence type="predicted"/>
<protein>
    <recommendedName>
        <fullName evidence="5">Transposase, Ptta/En/Spm, plant</fullName>
    </recommendedName>
</protein>
<name>A0A843XY65_COLES</name>
<dbReference type="InterPro" id="IPR004252">
    <property type="entry name" value="Probable_transposase_24"/>
</dbReference>
<evidence type="ECO:0000313" key="4">
    <source>
        <dbReference type="Proteomes" id="UP000652761"/>
    </source>
</evidence>
<reference evidence="3" key="1">
    <citation type="submission" date="2017-07" db="EMBL/GenBank/DDBJ databases">
        <title>Taro Niue Genome Assembly and Annotation.</title>
        <authorList>
            <person name="Atibalentja N."/>
            <person name="Keating K."/>
            <person name="Fields C.J."/>
        </authorList>
    </citation>
    <scope>NUCLEOTIDE SEQUENCE</scope>
    <source>
        <strain evidence="3">Niue_2</strain>
        <tissue evidence="3">Leaf</tissue>
    </source>
</reference>
<accession>A0A843XY65</accession>
<evidence type="ECO:0000313" key="3">
    <source>
        <dbReference type="EMBL" id="MQM23625.1"/>
    </source>
</evidence>
<keyword evidence="1" id="KW-0175">Coiled coil</keyword>
<keyword evidence="4" id="KW-1185">Reference proteome</keyword>
<feature type="region of interest" description="Disordered" evidence="2">
    <location>
        <begin position="1"/>
        <end position="29"/>
    </location>
</feature>
<dbReference type="PANTHER" id="PTHR33499">
    <property type="entry name" value="OS12G0282400 PROTEIN-RELATED"/>
    <property type="match status" value="1"/>
</dbReference>
<comment type="caution">
    <text evidence="3">The sequence shown here is derived from an EMBL/GenBank/DDBJ whole genome shotgun (WGS) entry which is preliminary data.</text>
</comment>
<sequence length="354" mass="40865">MENSQENNCRIGQTPSIEGSTNECDLPTSSKVRKGRGKFKGIEIFKKMKGYNNSKLSVQIDMECRRPFGENVNGLVGEIGRLVSIYASFDVLYWCNVPEDKKSKIYEKIWDKFELKVGDEIFNNAHVREIIYEIACRRYRDIRRTYYSHYQAYETDEARLQNPPNDAMSERNKANRSKQLISHVTGRKLFKQTSWTERNEEGEEPPAHELWRLTHQKKDGSWGSEYSRQVYETVGDKLEESSSQSCSLAAPTPEEVLTSIVGQRSGHIRGRGCGPRPTLKSVVTAATIAGLQAQVKNKDEEISQMKEMISKQSEDMAVIQEKLENQREELTTHLENMMNQRFMDMMSQFQNRHL</sequence>
<organism evidence="3 4">
    <name type="scientific">Colocasia esculenta</name>
    <name type="common">Wild taro</name>
    <name type="synonym">Arum esculentum</name>
    <dbReference type="NCBI Taxonomy" id="4460"/>
    <lineage>
        <taxon>Eukaryota</taxon>
        <taxon>Viridiplantae</taxon>
        <taxon>Streptophyta</taxon>
        <taxon>Embryophyta</taxon>
        <taxon>Tracheophyta</taxon>
        <taxon>Spermatophyta</taxon>
        <taxon>Magnoliopsida</taxon>
        <taxon>Liliopsida</taxon>
        <taxon>Araceae</taxon>
        <taxon>Aroideae</taxon>
        <taxon>Colocasieae</taxon>
        <taxon>Colocasia</taxon>
    </lineage>
</organism>
<dbReference type="PANTHER" id="PTHR33499:SF11">
    <property type="entry name" value="NO APICAL MERISTEM-ASSOCIATED C-TERMINAL DOMAIN-CONTAINING PROTEIN"/>
    <property type="match status" value="1"/>
</dbReference>
<feature type="coiled-coil region" evidence="1">
    <location>
        <begin position="288"/>
        <end position="340"/>
    </location>
</feature>
<dbReference type="Pfam" id="PF03004">
    <property type="entry name" value="Transposase_24"/>
    <property type="match status" value="1"/>
</dbReference>
<evidence type="ECO:0000256" key="2">
    <source>
        <dbReference type="SAM" id="MobiDB-lite"/>
    </source>
</evidence>
<evidence type="ECO:0008006" key="5">
    <source>
        <dbReference type="Google" id="ProtNLM"/>
    </source>
</evidence>
<dbReference type="Proteomes" id="UP000652761">
    <property type="component" value="Unassembled WGS sequence"/>
</dbReference>
<dbReference type="EMBL" id="NMUH01017120">
    <property type="protein sequence ID" value="MQM23625.1"/>
    <property type="molecule type" value="Genomic_DNA"/>
</dbReference>
<dbReference type="OrthoDB" id="696112at2759"/>
<dbReference type="AlphaFoldDB" id="A0A843XY65"/>
<evidence type="ECO:0000256" key="1">
    <source>
        <dbReference type="SAM" id="Coils"/>
    </source>
</evidence>